<organism evidence="1 2">
    <name type="scientific">Macrophomina phaseolina</name>
    <dbReference type="NCBI Taxonomy" id="35725"/>
    <lineage>
        <taxon>Eukaryota</taxon>
        <taxon>Fungi</taxon>
        <taxon>Dikarya</taxon>
        <taxon>Ascomycota</taxon>
        <taxon>Pezizomycotina</taxon>
        <taxon>Dothideomycetes</taxon>
        <taxon>Dothideomycetes incertae sedis</taxon>
        <taxon>Botryosphaeriales</taxon>
        <taxon>Botryosphaeriaceae</taxon>
        <taxon>Macrophomina</taxon>
    </lineage>
</organism>
<evidence type="ECO:0000313" key="2">
    <source>
        <dbReference type="Proteomes" id="UP000774617"/>
    </source>
</evidence>
<protein>
    <submittedName>
        <fullName evidence="1">Uncharacterized protein</fullName>
    </submittedName>
</protein>
<dbReference type="EMBL" id="JAGTJR010000020">
    <property type="protein sequence ID" value="KAH7044624.1"/>
    <property type="molecule type" value="Genomic_DNA"/>
</dbReference>
<name>A0ABQ8G4R9_9PEZI</name>
<reference evidence="1 2" key="1">
    <citation type="journal article" date="2021" name="Nat. Commun.">
        <title>Genetic determinants of endophytism in the Arabidopsis root mycobiome.</title>
        <authorList>
            <person name="Mesny F."/>
            <person name="Miyauchi S."/>
            <person name="Thiergart T."/>
            <person name="Pickel B."/>
            <person name="Atanasova L."/>
            <person name="Karlsson M."/>
            <person name="Huettel B."/>
            <person name="Barry K.W."/>
            <person name="Haridas S."/>
            <person name="Chen C."/>
            <person name="Bauer D."/>
            <person name="Andreopoulos W."/>
            <person name="Pangilinan J."/>
            <person name="LaButti K."/>
            <person name="Riley R."/>
            <person name="Lipzen A."/>
            <person name="Clum A."/>
            <person name="Drula E."/>
            <person name="Henrissat B."/>
            <person name="Kohler A."/>
            <person name="Grigoriev I.V."/>
            <person name="Martin F.M."/>
            <person name="Hacquard S."/>
        </authorList>
    </citation>
    <scope>NUCLEOTIDE SEQUENCE [LARGE SCALE GENOMIC DNA]</scope>
    <source>
        <strain evidence="1 2">MPI-SDFR-AT-0080</strain>
    </source>
</reference>
<accession>A0ABQ8G4R9</accession>
<evidence type="ECO:0000313" key="1">
    <source>
        <dbReference type="EMBL" id="KAH7044624.1"/>
    </source>
</evidence>
<gene>
    <name evidence="1" type="ORF">B0J12DRAFT_183903</name>
</gene>
<keyword evidence="2" id="KW-1185">Reference proteome</keyword>
<comment type="caution">
    <text evidence="1">The sequence shown here is derived from an EMBL/GenBank/DDBJ whole genome shotgun (WGS) entry which is preliminary data.</text>
</comment>
<dbReference type="Proteomes" id="UP000774617">
    <property type="component" value="Unassembled WGS sequence"/>
</dbReference>
<proteinExistence type="predicted"/>
<sequence length="249" mass="26858">MERDETSYAWHVLDVYLANLLTTVELEGREATRRRTPRPTRRPKPAVCGTMRCVGVAPTPAPAPAPAHAHAHAPSLQPVWEGRASLSLLVARRLGLAFCTGCRSVRAAGTQATYGVVGSVLPAATARRAEAGGCVQGVVVVMVEQRCSAEAGHGVTDCKPSSPPVPRPGPWCTRWRLAPCGNLAVLLSIHQRHHTVRECGSCSDERAQAQTQAHVQAHTAPCARATRCGQPAFFFSPLFAFRWSVWPYV</sequence>